<dbReference type="NCBIfam" id="TIGR01409">
    <property type="entry name" value="TAT_signal_seq"/>
    <property type="match status" value="1"/>
</dbReference>
<feature type="signal peptide" evidence="1">
    <location>
        <begin position="1"/>
        <end position="33"/>
    </location>
</feature>
<dbReference type="InterPro" id="IPR006311">
    <property type="entry name" value="TAT_signal"/>
</dbReference>
<accession>A0A7X2LRU8</accession>
<proteinExistence type="predicted"/>
<evidence type="ECO:0000313" key="3">
    <source>
        <dbReference type="Proteomes" id="UP000446768"/>
    </source>
</evidence>
<evidence type="ECO:0000256" key="1">
    <source>
        <dbReference type="SAM" id="SignalP"/>
    </source>
</evidence>
<organism evidence="2 3">
    <name type="scientific">Pseudoduganella rivuli</name>
    <dbReference type="NCBI Taxonomy" id="2666085"/>
    <lineage>
        <taxon>Bacteria</taxon>
        <taxon>Pseudomonadati</taxon>
        <taxon>Pseudomonadota</taxon>
        <taxon>Betaproteobacteria</taxon>
        <taxon>Burkholderiales</taxon>
        <taxon>Oxalobacteraceae</taxon>
        <taxon>Telluria group</taxon>
        <taxon>Pseudoduganella</taxon>
    </lineage>
</organism>
<name>A0A7X2LRU8_9BURK</name>
<reference evidence="2 3" key="1">
    <citation type="submission" date="2019-11" db="EMBL/GenBank/DDBJ databases">
        <title>Novel species isolated from a subtropical stream in China.</title>
        <authorList>
            <person name="Lu H."/>
        </authorList>
    </citation>
    <scope>NUCLEOTIDE SEQUENCE [LARGE SCALE GENOMIC DNA]</scope>
    <source>
        <strain evidence="2 3">FT92W</strain>
    </source>
</reference>
<keyword evidence="1" id="KW-0732">Signal</keyword>
<keyword evidence="3" id="KW-1185">Reference proteome</keyword>
<dbReference type="AlphaFoldDB" id="A0A7X2LRU8"/>
<sequence>MRVVEKRIRLTRRGFLKGASVGVSVLGAGALMAAPSDVMAQSFTVLGSDTALVLLKMARDIFPHDRVADKFYLHAIAPYDADAASDPALKALLLDGIAQLNASARRLHGKDYLAIEDEARRVEVLRAIEDSAFFQKIKGGLVTGLYNNPELFPLFGYEGSSWEKGGYVNRGFNDIDWI</sequence>
<dbReference type="PROSITE" id="PS51318">
    <property type="entry name" value="TAT"/>
    <property type="match status" value="1"/>
</dbReference>
<feature type="chain" id="PRO_5030870524" evidence="1">
    <location>
        <begin position="34"/>
        <end position="178"/>
    </location>
</feature>
<comment type="caution">
    <text evidence="2">The sequence shown here is derived from an EMBL/GenBank/DDBJ whole genome shotgun (WGS) entry which is preliminary data.</text>
</comment>
<protein>
    <submittedName>
        <fullName evidence="2">Twin-arginine translocation signal domain-containing protein</fullName>
    </submittedName>
</protein>
<evidence type="ECO:0000313" key="2">
    <source>
        <dbReference type="EMBL" id="MRV71178.1"/>
    </source>
</evidence>
<dbReference type="EMBL" id="WKJJ01000003">
    <property type="protein sequence ID" value="MRV71178.1"/>
    <property type="molecule type" value="Genomic_DNA"/>
</dbReference>
<dbReference type="InterPro" id="IPR019546">
    <property type="entry name" value="TAT_signal_bac_arc"/>
</dbReference>
<dbReference type="Proteomes" id="UP000446768">
    <property type="component" value="Unassembled WGS sequence"/>
</dbReference>
<gene>
    <name evidence="2" type="ORF">GJ700_05525</name>
</gene>